<name>A0A4Y9SHB6_9BURK</name>
<dbReference type="GO" id="GO:0005886">
    <property type="term" value="C:plasma membrane"/>
    <property type="evidence" value="ECO:0007669"/>
    <property type="project" value="UniProtKB-SubCell"/>
</dbReference>
<comment type="subcellular location">
    <subcellularLocation>
        <location evidence="6">Cell membrane</location>
        <topology evidence="6">Multi-pass membrane protein</topology>
    </subcellularLocation>
    <subcellularLocation>
        <location evidence="1">Membrane</location>
    </subcellularLocation>
</comment>
<dbReference type="InterPro" id="IPR002994">
    <property type="entry name" value="Surf1/Shy1"/>
</dbReference>
<protein>
    <recommendedName>
        <fullName evidence="6">SURF1-like protein</fullName>
    </recommendedName>
</protein>
<evidence type="ECO:0000256" key="6">
    <source>
        <dbReference type="RuleBase" id="RU363076"/>
    </source>
</evidence>
<feature type="transmembrane region" description="Helical" evidence="6">
    <location>
        <begin position="229"/>
        <end position="250"/>
    </location>
</feature>
<reference evidence="7 8" key="1">
    <citation type="submission" date="2019-03" db="EMBL/GenBank/DDBJ databases">
        <title>Draft Genome Sequence of Massilia arenosa sp. nov., a Novel Massilia Species Isolated from a Sandy-loam Maize Soil.</title>
        <authorList>
            <person name="Raths R."/>
            <person name="Peta V."/>
            <person name="Bucking H."/>
        </authorList>
    </citation>
    <scope>NUCLEOTIDE SEQUENCE [LARGE SCALE GENOMIC DNA]</scope>
    <source>
        <strain evidence="7 8">MC02</strain>
    </source>
</reference>
<dbReference type="CDD" id="cd06662">
    <property type="entry name" value="SURF1"/>
    <property type="match status" value="1"/>
</dbReference>
<keyword evidence="4 6" id="KW-1133">Transmembrane helix</keyword>
<dbReference type="PROSITE" id="PS50895">
    <property type="entry name" value="SURF1"/>
    <property type="match status" value="1"/>
</dbReference>
<dbReference type="RefSeq" id="WP_135207067.1">
    <property type="nucleotide sequence ID" value="NZ_SPVF01000128.1"/>
</dbReference>
<dbReference type="PANTHER" id="PTHR23427">
    <property type="entry name" value="SURFEIT LOCUS PROTEIN"/>
    <property type="match status" value="1"/>
</dbReference>
<evidence type="ECO:0000256" key="3">
    <source>
        <dbReference type="ARBA" id="ARBA00022692"/>
    </source>
</evidence>
<dbReference type="Pfam" id="PF02104">
    <property type="entry name" value="SURF1"/>
    <property type="match status" value="1"/>
</dbReference>
<dbReference type="AlphaFoldDB" id="A0A4Y9SHB6"/>
<keyword evidence="5 6" id="KW-0472">Membrane</keyword>
<organism evidence="7 8">
    <name type="scientific">Zemynaea arenosa</name>
    <dbReference type="NCBI Taxonomy" id="2561931"/>
    <lineage>
        <taxon>Bacteria</taxon>
        <taxon>Pseudomonadati</taxon>
        <taxon>Pseudomonadota</taxon>
        <taxon>Betaproteobacteria</taxon>
        <taxon>Burkholderiales</taxon>
        <taxon>Oxalobacteraceae</taxon>
        <taxon>Telluria group</taxon>
        <taxon>Zemynaea</taxon>
    </lineage>
</organism>
<evidence type="ECO:0000256" key="1">
    <source>
        <dbReference type="ARBA" id="ARBA00004370"/>
    </source>
</evidence>
<feature type="transmembrane region" description="Helical" evidence="6">
    <location>
        <begin position="20"/>
        <end position="41"/>
    </location>
</feature>
<proteinExistence type="inferred from homology"/>
<keyword evidence="3 6" id="KW-0812">Transmembrane</keyword>
<dbReference type="Proteomes" id="UP000298438">
    <property type="component" value="Unassembled WGS sequence"/>
</dbReference>
<keyword evidence="8" id="KW-1185">Reference proteome</keyword>
<dbReference type="InterPro" id="IPR045214">
    <property type="entry name" value="Surf1/Surf4"/>
</dbReference>
<comment type="similarity">
    <text evidence="2 6">Belongs to the SURF1 family.</text>
</comment>
<accession>A0A4Y9SHB6</accession>
<comment type="caution">
    <text evidence="7">The sequence shown here is derived from an EMBL/GenBank/DDBJ whole genome shotgun (WGS) entry which is preliminary data.</text>
</comment>
<evidence type="ECO:0000256" key="4">
    <source>
        <dbReference type="ARBA" id="ARBA00022989"/>
    </source>
</evidence>
<sequence>MTAARTGGGAAQRGPVVRAAAAVGAVLVVLTFLALGTWQVMRLQWKRDLIARVDSRIHMPPAPAPLLGVPVSREADEYKHVRLEGSFLDERSAYVMAVTDLGSGFWVVTPLCRPDGSVVLVNRGFVVTAPPRKPHAAESPAACAPGTAGAQSSVTGLLRISEPGGAFLRQNNPTQDRWYSRDVEAIAAARGLPRVVPYFVDADLDPSVPRAPGVPVGGLTVVHFNNNHLSYALTWYAMALLSAGAFVWMARNGRRRDQLND</sequence>
<evidence type="ECO:0000256" key="5">
    <source>
        <dbReference type="ARBA" id="ARBA00023136"/>
    </source>
</evidence>
<evidence type="ECO:0000313" key="8">
    <source>
        <dbReference type="Proteomes" id="UP000298438"/>
    </source>
</evidence>
<dbReference type="OrthoDB" id="9807214at2"/>
<gene>
    <name evidence="7" type="ORF">E4L96_10005</name>
</gene>
<dbReference type="PANTHER" id="PTHR23427:SF2">
    <property type="entry name" value="SURFEIT LOCUS PROTEIN 1"/>
    <property type="match status" value="1"/>
</dbReference>
<evidence type="ECO:0000256" key="2">
    <source>
        <dbReference type="ARBA" id="ARBA00007165"/>
    </source>
</evidence>
<evidence type="ECO:0000313" key="7">
    <source>
        <dbReference type="EMBL" id="TFW20823.1"/>
    </source>
</evidence>
<dbReference type="EMBL" id="SPVF01000128">
    <property type="protein sequence ID" value="TFW20823.1"/>
    <property type="molecule type" value="Genomic_DNA"/>
</dbReference>
<keyword evidence="6" id="KW-1003">Cell membrane</keyword>